<gene>
    <name evidence="1" type="ORF">FWILDA_LOCUS17495</name>
</gene>
<dbReference type="Proteomes" id="UP001153678">
    <property type="component" value="Unassembled WGS sequence"/>
</dbReference>
<accession>A0A9W4X208</accession>
<feature type="non-terminal residue" evidence="1">
    <location>
        <position position="62"/>
    </location>
</feature>
<evidence type="ECO:0000313" key="1">
    <source>
        <dbReference type="EMBL" id="CAI2196272.1"/>
    </source>
</evidence>
<keyword evidence="2" id="KW-1185">Reference proteome</keyword>
<proteinExistence type="predicted"/>
<dbReference type="AlphaFoldDB" id="A0A9W4X208"/>
<comment type="caution">
    <text evidence="1">The sequence shown here is derived from an EMBL/GenBank/DDBJ whole genome shotgun (WGS) entry which is preliminary data.</text>
</comment>
<organism evidence="1 2">
    <name type="scientific">Funneliformis geosporum</name>
    <dbReference type="NCBI Taxonomy" id="1117311"/>
    <lineage>
        <taxon>Eukaryota</taxon>
        <taxon>Fungi</taxon>
        <taxon>Fungi incertae sedis</taxon>
        <taxon>Mucoromycota</taxon>
        <taxon>Glomeromycotina</taxon>
        <taxon>Glomeromycetes</taxon>
        <taxon>Glomerales</taxon>
        <taxon>Glomeraceae</taxon>
        <taxon>Funneliformis</taxon>
    </lineage>
</organism>
<protein>
    <submittedName>
        <fullName evidence="1">1470_t:CDS:1</fullName>
    </submittedName>
</protein>
<reference evidence="1" key="1">
    <citation type="submission" date="2022-08" db="EMBL/GenBank/DDBJ databases">
        <authorList>
            <person name="Kallberg Y."/>
            <person name="Tangrot J."/>
            <person name="Rosling A."/>
        </authorList>
    </citation>
    <scope>NUCLEOTIDE SEQUENCE</scope>
    <source>
        <strain evidence="1">Wild A</strain>
    </source>
</reference>
<name>A0A9W4X208_9GLOM</name>
<dbReference type="EMBL" id="CAMKVN010013963">
    <property type="protein sequence ID" value="CAI2196272.1"/>
    <property type="molecule type" value="Genomic_DNA"/>
</dbReference>
<sequence length="62" mass="7180">MSYEIQSPIRSLLEQQQQQRVPIISTKKVSSFLKKLKGATSDIINEDDEVHKYWISAEAEED</sequence>
<evidence type="ECO:0000313" key="2">
    <source>
        <dbReference type="Proteomes" id="UP001153678"/>
    </source>
</evidence>